<dbReference type="InterPro" id="IPR001296">
    <property type="entry name" value="Glyco_trans_1"/>
</dbReference>
<accession>A0A1Y1IJB9</accession>
<dbReference type="OrthoDB" id="2193793at2759"/>
<evidence type="ECO:0000313" key="4">
    <source>
        <dbReference type="Proteomes" id="UP000054558"/>
    </source>
</evidence>
<evidence type="ECO:0000259" key="2">
    <source>
        <dbReference type="Pfam" id="PF00534"/>
    </source>
</evidence>
<dbReference type="SUPFAM" id="SSF53756">
    <property type="entry name" value="UDP-Glycosyltransferase/glycogen phosphorylase"/>
    <property type="match status" value="1"/>
</dbReference>
<dbReference type="PANTHER" id="PTHR46656">
    <property type="entry name" value="PUTATIVE-RELATED"/>
    <property type="match status" value="1"/>
</dbReference>
<evidence type="ECO:0000256" key="1">
    <source>
        <dbReference type="ARBA" id="ARBA00022676"/>
    </source>
</evidence>
<organism evidence="3 4">
    <name type="scientific">Klebsormidium nitens</name>
    <name type="common">Green alga</name>
    <name type="synonym">Ulothrix nitens</name>
    <dbReference type="NCBI Taxonomy" id="105231"/>
    <lineage>
        <taxon>Eukaryota</taxon>
        <taxon>Viridiplantae</taxon>
        <taxon>Streptophyta</taxon>
        <taxon>Klebsormidiophyceae</taxon>
        <taxon>Klebsormidiales</taxon>
        <taxon>Klebsormidiaceae</taxon>
        <taxon>Klebsormidium</taxon>
    </lineage>
</organism>
<dbReference type="OMA" id="SVFKWEY"/>
<evidence type="ECO:0000313" key="3">
    <source>
        <dbReference type="EMBL" id="GAQ90803.1"/>
    </source>
</evidence>
<keyword evidence="1" id="KW-0328">Glycosyltransferase</keyword>
<proteinExistence type="predicted"/>
<sequence length="511" mass="55976">MSSRRHGGGASRPAGPLWPLLSRRRFWRGALLVALLVLACLQRQHLGAAISAIARRGLMRTQGQQPGTEGTRNVMNFEFLWMAPFLSGGGYGAEATAFVLPLAGTPELRAVRIALHGDSVNYDYVQGIPPEQMQVLQRLADPSPAGLPSVVVCHSEPGAWDPALFQTSRCPPRGYHAALYVIGRTMFETDRVTAHHVQRINRMDEVWVPTDFHVTTFAASGVDPAKIVKMVEPVDVDFFSPQHADGTPRAALLLPVGKRILGPRYEALDRPFVFLSVFKWEARKAWDVLVAAYLTEFTAADACVLLLLTNPYHSDRDFDSKVTSLVARLGLTRPAAGWASVYLGDQHVPQTDLPALYLAADAFVLPSRGEGWGRPHTEAMAMQVPIIATNWSGPTEYLREGNSYPLPISRLVPVEGGPFDGHLWAEPSGQDLARLMRHVYTHREEARAKGRQARRDMLAYAPQAVAGQVLARLRQIEAKLIKAGRLGAGRTRASTLSQAADLIDDGAGEDL</sequence>
<protein>
    <submittedName>
        <fullName evidence="3">UDP-glycosyltransferase superfamily protein</fullName>
    </submittedName>
</protein>
<reference evidence="3 4" key="1">
    <citation type="journal article" date="2014" name="Nat. Commun.">
        <title>Klebsormidium flaccidum genome reveals primary factors for plant terrestrial adaptation.</title>
        <authorList>
            <person name="Hori K."/>
            <person name="Maruyama F."/>
            <person name="Fujisawa T."/>
            <person name="Togashi T."/>
            <person name="Yamamoto N."/>
            <person name="Seo M."/>
            <person name="Sato S."/>
            <person name="Yamada T."/>
            <person name="Mori H."/>
            <person name="Tajima N."/>
            <person name="Moriyama T."/>
            <person name="Ikeuchi M."/>
            <person name="Watanabe M."/>
            <person name="Wada H."/>
            <person name="Kobayashi K."/>
            <person name="Saito M."/>
            <person name="Masuda T."/>
            <person name="Sasaki-Sekimoto Y."/>
            <person name="Mashiguchi K."/>
            <person name="Awai K."/>
            <person name="Shimojima M."/>
            <person name="Masuda S."/>
            <person name="Iwai M."/>
            <person name="Nobusawa T."/>
            <person name="Narise T."/>
            <person name="Kondo S."/>
            <person name="Saito H."/>
            <person name="Sato R."/>
            <person name="Murakawa M."/>
            <person name="Ihara Y."/>
            <person name="Oshima-Yamada Y."/>
            <person name="Ohtaka K."/>
            <person name="Satoh M."/>
            <person name="Sonobe K."/>
            <person name="Ishii M."/>
            <person name="Ohtani R."/>
            <person name="Kanamori-Sato M."/>
            <person name="Honoki R."/>
            <person name="Miyazaki D."/>
            <person name="Mochizuki H."/>
            <person name="Umetsu J."/>
            <person name="Higashi K."/>
            <person name="Shibata D."/>
            <person name="Kamiya Y."/>
            <person name="Sato N."/>
            <person name="Nakamura Y."/>
            <person name="Tabata S."/>
            <person name="Ida S."/>
            <person name="Kurokawa K."/>
            <person name="Ohta H."/>
        </authorList>
    </citation>
    <scope>NUCLEOTIDE SEQUENCE [LARGE SCALE GENOMIC DNA]</scope>
    <source>
        <strain evidence="3 4">NIES-2285</strain>
    </source>
</reference>
<gene>
    <name evidence="3" type="ORF">KFL_006870040</name>
</gene>
<dbReference type="Pfam" id="PF00534">
    <property type="entry name" value="Glycos_transf_1"/>
    <property type="match status" value="1"/>
</dbReference>
<dbReference type="Gene3D" id="3.40.50.2000">
    <property type="entry name" value="Glycogen Phosphorylase B"/>
    <property type="match status" value="1"/>
</dbReference>
<keyword evidence="3" id="KW-0808">Transferase</keyword>
<dbReference type="STRING" id="105231.A0A1Y1IJB9"/>
<dbReference type="PANTHER" id="PTHR46656:SF3">
    <property type="entry name" value="PUTATIVE-RELATED"/>
    <property type="match status" value="1"/>
</dbReference>
<dbReference type="GO" id="GO:0016757">
    <property type="term" value="F:glycosyltransferase activity"/>
    <property type="evidence" value="ECO:0007669"/>
    <property type="project" value="UniProtKB-KW"/>
</dbReference>
<keyword evidence="4" id="KW-1185">Reference proteome</keyword>
<dbReference type="AlphaFoldDB" id="A0A1Y1IJB9"/>
<name>A0A1Y1IJB9_KLENI</name>
<dbReference type="Proteomes" id="UP000054558">
    <property type="component" value="Unassembled WGS sequence"/>
</dbReference>
<feature type="domain" description="Glycosyl transferase family 1" evidence="2">
    <location>
        <begin position="347"/>
        <end position="454"/>
    </location>
</feature>
<dbReference type="EMBL" id="DF237636">
    <property type="protein sequence ID" value="GAQ90803.1"/>
    <property type="molecule type" value="Genomic_DNA"/>
</dbReference>